<dbReference type="SUPFAM" id="SSF52418">
    <property type="entry name" value="Nucleoside phosphorylase/phosphoribosyltransferase catalytic domain"/>
    <property type="match status" value="1"/>
</dbReference>
<evidence type="ECO:0000256" key="2">
    <source>
        <dbReference type="ARBA" id="ARBA00022679"/>
    </source>
</evidence>
<dbReference type="GO" id="GO:0004048">
    <property type="term" value="F:anthranilate phosphoribosyltransferase activity"/>
    <property type="evidence" value="ECO:0007669"/>
    <property type="project" value="UniProtKB-EC"/>
</dbReference>
<sequence length="336" mass="36747">MKEILNHLIEHKTLSKEQAKGVLKEMTSGEVNNSQMAAFLTVFMMRSVRVEELMGFREAMLERCIPVEIPEYDAIDLCGTGGDGKDTFNISTLASFIVAGAGQPVAKHGNVGVSSVCGSSNLLAHFGYEFTNDIDKLKSSLDRAGICFLHAPLFHPAMKHIGPVRKDLGVKTFFNMLGPMVNPSFPKKQLVGVFSLELARLYAYLYQNNDVRFSILHALDGYDEISLTGGLKWISNRGEQVLSAEDLGFKTISPEAIKGGNTVEKSAEIFIRILEGKGSKEQEAVVIANAAAALLTSKPEWDYDKAREVATACLKNGKALKVFKELVDPKTSINIS</sequence>
<keyword evidence="3" id="KW-0822">Tryptophan biosynthesis</keyword>
<keyword evidence="3" id="KW-0057">Aromatic amino acid biosynthesis</keyword>
<dbReference type="InterPro" id="IPR017459">
    <property type="entry name" value="Glycosyl_Trfase_fam3_N_dom"/>
</dbReference>
<comment type="similarity">
    <text evidence="3">Belongs to the anthranilate phosphoribosyltransferase family.</text>
</comment>
<feature type="domain" description="Glycosyl transferase family 3 N-terminal" evidence="5">
    <location>
        <begin position="2"/>
        <end position="64"/>
    </location>
</feature>
<feature type="binding site" evidence="3">
    <location>
        <begin position="107"/>
        <end position="115"/>
    </location>
    <ligand>
        <name>5-phospho-alpha-D-ribose 1-diphosphate</name>
        <dbReference type="ChEBI" id="CHEBI:58017"/>
    </ligand>
</feature>
<feature type="binding site" evidence="3">
    <location>
        <position position="224"/>
    </location>
    <ligand>
        <name>Mg(2+)</name>
        <dbReference type="ChEBI" id="CHEBI:18420"/>
        <label>2</label>
    </ligand>
</feature>
<dbReference type="RefSeq" id="WP_166149835.1">
    <property type="nucleotide sequence ID" value="NZ_JAANYN010000009.1"/>
</dbReference>
<keyword evidence="3" id="KW-0460">Magnesium</keyword>
<dbReference type="InterPro" id="IPR036320">
    <property type="entry name" value="Glycosyl_Trfase_fam3_N_dom_sf"/>
</dbReference>
<protein>
    <recommendedName>
        <fullName evidence="3">Anthranilate phosphoribosyltransferase</fullName>
        <ecNumber evidence="3">2.4.2.18</ecNumber>
    </recommendedName>
</protein>
<reference evidence="6 7" key="1">
    <citation type="submission" date="2020-03" db="EMBL/GenBank/DDBJ databases">
        <title>Cyclobacterium plantarum sp. nov., a marine bacterium isolated from a coastal-marine wetland.</title>
        <authorList>
            <person name="Sanchez-Porro C."/>
            <person name="Ventosa A."/>
            <person name="Amoozegar M."/>
        </authorList>
    </citation>
    <scope>NUCLEOTIDE SEQUENCE [LARGE SCALE GENOMIC DNA]</scope>
    <source>
        <strain evidence="6 7">GBPx2</strain>
    </source>
</reference>
<comment type="caution">
    <text evidence="6">The sequence shown here is derived from an EMBL/GenBank/DDBJ whole genome shotgun (WGS) entry which is preliminary data.</text>
</comment>
<feature type="binding site" evidence="3">
    <location>
        <position position="110"/>
    </location>
    <ligand>
        <name>anthranilate</name>
        <dbReference type="ChEBI" id="CHEBI:16567"/>
        <label>1</label>
    </ligand>
</feature>
<keyword evidence="2 3" id="KW-0808">Transferase</keyword>
<proteinExistence type="inferred from homology"/>
<dbReference type="EMBL" id="JAANYN010000009">
    <property type="protein sequence ID" value="NHE58952.1"/>
    <property type="molecule type" value="Genomic_DNA"/>
</dbReference>
<feature type="binding site" evidence="3">
    <location>
        <position position="91"/>
    </location>
    <ligand>
        <name>Mg(2+)</name>
        <dbReference type="ChEBI" id="CHEBI:18420"/>
        <label>1</label>
    </ligand>
</feature>
<keyword evidence="7" id="KW-1185">Reference proteome</keyword>
<accession>A0ABX0HEK3</accession>
<dbReference type="PANTHER" id="PTHR43285:SF2">
    <property type="entry name" value="ANTHRANILATE PHOSPHORIBOSYLTRANSFERASE"/>
    <property type="match status" value="1"/>
</dbReference>
<feature type="binding site" evidence="3">
    <location>
        <position position="79"/>
    </location>
    <ligand>
        <name>5-phospho-alpha-D-ribose 1-diphosphate</name>
        <dbReference type="ChEBI" id="CHEBI:58017"/>
    </ligand>
</feature>
<dbReference type="HAMAP" id="MF_00211">
    <property type="entry name" value="TrpD"/>
    <property type="match status" value="1"/>
</dbReference>
<comment type="function">
    <text evidence="3">Catalyzes the transfer of the phosphoribosyl group of 5-phosphorylribose-1-pyrophosphate (PRPP) to anthranilate to yield N-(5'-phosphoribosyl)-anthranilate (PRA).</text>
</comment>
<evidence type="ECO:0000259" key="5">
    <source>
        <dbReference type="Pfam" id="PF02885"/>
    </source>
</evidence>
<dbReference type="InterPro" id="IPR000312">
    <property type="entry name" value="Glycosyl_Trfase_fam3"/>
</dbReference>
<feature type="binding site" evidence="3">
    <location>
        <position position="87"/>
    </location>
    <ligand>
        <name>5-phospho-alpha-D-ribose 1-diphosphate</name>
        <dbReference type="ChEBI" id="CHEBI:58017"/>
    </ligand>
</feature>
<comment type="pathway">
    <text evidence="3">Amino-acid biosynthesis; L-tryptophan biosynthesis; L-tryptophan from chorismate: step 2/5.</text>
</comment>
<feature type="binding site" evidence="3">
    <location>
        <begin position="82"/>
        <end position="83"/>
    </location>
    <ligand>
        <name>5-phospho-alpha-D-ribose 1-diphosphate</name>
        <dbReference type="ChEBI" id="CHEBI:58017"/>
    </ligand>
</feature>
<gene>
    <name evidence="3 6" type="primary">trpD</name>
    <name evidence="6" type="ORF">G9Q97_19260</name>
</gene>
<feature type="binding site" evidence="3">
    <location>
        <position position="223"/>
    </location>
    <ligand>
        <name>Mg(2+)</name>
        <dbReference type="ChEBI" id="CHEBI:18420"/>
        <label>2</label>
    </ligand>
</feature>
<evidence type="ECO:0000313" key="7">
    <source>
        <dbReference type="Proteomes" id="UP000649799"/>
    </source>
</evidence>
<dbReference type="Gene3D" id="1.20.970.10">
    <property type="entry name" value="Transferase, Pyrimidine Nucleoside Phosphorylase, Chain C"/>
    <property type="match status" value="1"/>
</dbReference>
<evidence type="ECO:0000313" key="6">
    <source>
        <dbReference type="EMBL" id="NHE58952.1"/>
    </source>
</evidence>
<organism evidence="6 7">
    <name type="scientific">Cyclobacterium plantarum</name>
    <dbReference type="NCBI Taxonomy" id="2716263"/>
    <lineage>
        <taxon>Bacteria</taxon>
        <taxon>Pseudomonadati</taxon>
        <taxon>Bacteroidota</taxon>
        <taxon>Cytophagia</taxon>
        <taxon>Cytophagales</taxon>
        <taxon>Cyclobacteriaceae</taxon>
        <taxon>Cyclobacterium</taxon>
    </lineage>
</organism>
<dbReference type="PANTHER" id="PTHR43285">
    <property type="entry name" value="ANTHRANILATE PHOSPHORIBOSYLTRANSFERASE"/>
    <property type="match status" value="1"/>
</dbReference>
<evidence type="ECO:0000256" key="1">
    <source>
        <dbReference type="ARBA" id="ARBA00022676"/>
    </source>
</evidence>
<dbReference type="Proteomes" id="UP000649799">
    <property type="component" value="Unassembled WGS sequence"/>
</dbReference>
<keyword evidence="1 3" id="KW-0328">Glycosyltransferase</keyword>
<feature type="binding site" evidence="3">
    <location>
        <position position="165"/>
    </location>
    <ligand>
        <name>anthranilate</name>
        <dbReference type="ChEBI" id="CHEBI:16567"/>
        <label>2</label>
    </ligand>
</feature>
<evidence type="ECO:0000259" key="4">
    <source>
        <dbReference type="Pfam" id="PF00591"/>
    </source>
</evidence>
<feature type="domain" description="Glycosyl transferase family 3" evidence="4">
    <location>
        <begin position="72"/>
        <end position="320"/>
    </location>
</feature>
<dbReference type="NCBIfam" id="TIGR01245">
    <property type="entry name" value="trpD"/>
    <property type="match status" value="1"/>
</dbReference>
<dbReference type="SUPFAM" id="SSF47648">
    <property type="entry name" value="Nucleoside phosphorylase/phosphoribosyltransferase N-terminal domain"/>
    <property type="match status" value="1"/>
</dbReference>
<feature type="binding site" evidence="3">
    <location>
        <begin position="89"/>
        <end position="92"/>
    </location>
    <ligand>
        <name>5-phospho-alpha-D-ribose 1-diphosphate</name>
        <dbReference type="ChEBI" id="CHEBI:58017"/>
    </ligand>
</feature>
<comment type="subunit">
    <text evidence="3">Homodimer.</text>
</comment>
<comment type="cofactor">
    <cofactor evidence="3">
        <name>Mg(2+)</name>
        <dbReference type="ChEBI" id="CHEBI:18420"/>
    </cofactor>
    <text evidence="3">Binds 2 magnesium ions per monomer.</text>
</comment>
<keyword evidence="3" id="KW-0479">Metal-binding</keyword>
<name>A0ABX0HEK3_9BACT</name>
<dbReference type="InterPro" id="IPR005940">
    <property type="entry name" value="Anthranilate_Pribosyl_Tfrase"/>
</dbReference>
<feature type="binding site" evidence="3">
    <location>
        <position position="224"/>
    </location>
    <ligand>
        <name>Mg(2+)</name>
        <dbReference type="ChEBI" id="CHEBI:18420"/>
        <label>1</label>
    </ligand>
</feature>
<dbReference type="EC" id="2.4.2.18" evidence="3"/>
<feature type="binding site" evidence="3">
    <location>
        <position position="79"/>
    </location>
    <ligand>
        <name>anthranilate</name>
        <dbReference type="ChEBI" id="CHEBI:16567"/>
        <label>1</label>
    </ligand>
</feature>
<comment type="caution">
    <text evidence="3">Lacks conserved residue(s) required for the propagation of feature annotation.</text>
</comment>
<comment type="catalytic activity">
    <reaction evidence="3">
        <text>N-(5-phospho-beta-D-ribosyl)anthranilate + diphosphate = 5-phospho-alpha-D-ribose 1-diphosphate + anthranilate</text>
        <dbReference type="Rhea" id="RHEA:11768"/>
        <dbReference type="ChEBI" id="CHEBI:16567"/>
        <dbReference type="ChEBI" id="CHEBI:18277"/>
        <dbReference type="ChEBI" id="CHEBI:33019"/>
        <dbReference type="ChEBI" id="CHEBI:58017"/>
        <dbReference type="EC" id="2.4.2.18"/>
    </reaction>
</comment>
<dbReference type="Pfam" id="PF00591">
    <property type="entry name" value="Glycos_transf_3"/>
    <property type="match status" value="1"/>
</dbReference>
<dbReference type="Pfam" id="PF02885">
    <property type="entry name" value="Glycos_trans_3N"/>
    <property type="match status" value="1"/>
</dbReference>
<evidence type="ECO:0000256" key="3">
    <source>
        <dbReference type="HAMAP-Rule" id="MF_00211"/>
    </source>
</evidence>
<keyword evidence="3" id="KW-0028">Amino-acid biosynthesis</keyword>
<dbReference type="InterPro" id="IPR035902">
    <property type="entry name" value="Nuc_phospho_transferase"/>
</dbReference>
<dbReference type="Gene3D" id="3.40.1030.10">
    <property type="entry name" value="Nucleoside phosphorylase/phosphoribosyltransferase catalytic domain"/>
    <property type="match status" value="1"/>
</dbReference>
<feature type="binding site" evidence="3">
    <location>
        <position position="119"/>
    </location>
    <ligand>
        <name>5-phospho-alpha-D-ribose 1-diphosphate</name>
        <dbReference type="ChEBI" id="CHEBI:58017"/>
    </ligand>
</feature>